<organism evidence="2 3">
    <name type="scientific">Candidatus Opimibacter skivensis</name>
    <dbReference type="NCBI Taxonomy" id="2982028"/>
    <lineage>
        <taxon>Bacteria</taxon>
        <taxon>Pseudomonadati</taxon>
        <taxon>Bacteroidota</taxon>
        <taxon>Saprospiria</taxon>
        <taxon>Saprospirales</taxon>
        <taxon>Saprospiraceae</taxon>
        <taxon>Candidatus Opimibacter</taxon>
    </lineage>
</organism>
<comment type="caution">
    <text evidence="2">The sequence shown here is derived from an EMBL/GenBank/DDBJ whole genome shotgun (WGS) entry which is preliminary data.</text>
</comment>
<evidence type="ECO:0000313" key="3">
    <source>
        <dbReference type="Proteomes" id="UP000808337"/>
    </source>
</evidence>
<accession>A0A9D7SW35</accession>
<dbReference type="Proteomes" id="UP000808337">
    <property type="component" value="Unassembled WGS sequence"/>
</dbReference>
<reference evidence="2 3" key="1">
    <citation type="submission" date="2020-10" db="EMBL/GenBank/DDBJ databases">
        <title>Connecting structure to function with the recovery of over 1000 high-quality activated sludge metagenome-assembled genomes encoding full-length rRNA genes using long-read sequencing.</title>
        <authorList>
            <person name="Singleton C.M."/>
            <person name="Petriglieri F."/>
            <person name="Kristensen J.M."/>
            <person name="Kirkegaard R.H."/>
            <person name="Michaelsen T.Y."/>
            <person name="Andersen M.H."/>
            <person name="Karst S.M."/>
            <person name="Dueholm M.S."/>
            <person name="Nielsen P.H."/>
            <person name="Albertsen M."/>
        </authorList>
    </citation>
    <scope>NUCLEOTIDE SEQUENCE [LARGE SCALE GENOMIC DNA]</scope>
    <source>
        <strain evidence="2">Ribe_18-Q3-R11-54_MAXAC.273</strain>
    </source>
</reference>
<feature type="signal peptide" evidence="1">
    <location>
        <begin position="1"/>
        <end position="21"/>
    </location>
</feature>
<gene>
    <name evidence="2" type="ORF">IPP15_17735</name>
</gene>
<evidence type="ECO:0000313" key="2">
    <source>
        <dbReference type="EMBL" id="MBK9984182.1"/>
    </source>
</evidence>
<sequence>MTKFFIAVAAFLMTVSLTAQSKFNPDIQLKFNSFVELSNQKKWDQAFDLMYPKLFTQVPKQDLIDLMTSMEQDGLSFTRSNIKFKSSSEPIVEGNETFVKVEYTGNLTVKINEGSIYDAPKAISGMTEQFQTSYGKENVKWDDAGKTYTILVTISMIAIQNNTQWYLIEINKDQMVLMESLFPAPVMDALVRTE</sequence>
<proteinExistence type="predicted"/>
<name>A0A9D7SW35_9BACT</name>
<evidence type="ECO:0000256" key="1">
    <source>
        <dbReference type="SAM" id="SignalP"/>
    </source>
</evidence>
<keyword evidence="1" id="KW-0732">Signal</keyword>
<feature type="chain" id="PRO_5039133997" evidence="1">
    <location>
        <begin position="22"/>
        <end position="194"/>
    </location>
</feature>
<dbReference type="AlphaFoldDB" id="A0A9D7SW35"/>
<protein>
    <submittedName>
        <fullName evidence="2">Uncharacterized protein</fullName>
    </submittedName>
</protein>
<dbReference type="EMBL" id="JADKGY010000029">
    <property type="protein sequence ID" value="MBK9984182.1"/>
    <property type="molecule type" value="Genomic_DNA"/>
</dbReference>